<sequence>MSRSRTSVEPVRPAGRLPVPRLTTTVPREFVHRAAVAEVLLTGWRRLGENRFAVSAQWPRGHSFFTPVLGTQHDPMLIAETVRQVGSLLSHAEFGVPLDYRFVMWHLDYRSHPEHLAVGWSPAELELLVDCSRIRWHGDSFAGMHYDVVIRRDGAVAATGSASLSCTSPKVYRRLRGARQVRPPADLGSPVYPRHVGRASAFDVVLSTADGAAPPGRWRLRADVRHPILFDHPVDHIPGMVLLEAARQAVLALDPAAPVCPVALSSSFHRYAELSSPCWIEAERGPADASGACDTRVTGRQDGELLFSCAITSMRRSE</sequence>
<organism evidence="2 3">
    <name type="scientific">Streptomyces orinoci</name>
    <name type="common">Streptoverticillium orinoci</name>
    <dbReference type="NCBI Taxonomy" id="67339"/>
    <lineage>
        <taxon>Bacteria</taxon>
        <taxon>Bacillati</taxon>
        <taxon>Actinomycetota</taxon>
        <taxon>Actinomycetes</taxon>
        <taxon>Kitasatosporales</taxon>
        <taxon>Streptomycetaceae</taxon>
        <taxon>Streptomyces</taxon>
    </lineage>
</organism>
<comment type="caution">
    <text evidence="2">The sequence shown here is derived from an EMBL/GenBank/DDBJ whole genome shotgun (WGS) entry which is preliminary data.</text>
</comment>
<dbReference type="InterPro" id="IPR005509">
    <property type="entry name" value="AfsA_hotdog_dom"/>
</dbReference>
<evidence type="ECO:0000259" key="1">
    <source>
        <dbReference type="Pfam" id="PF03756"/>
    </source>
</evidence>
<evidence type="ECO:0000313" key="2">
    <source>
        <dbReference type="EMBL" id="MEV5508897.1"/>
    </source>
</evidence>
<gene>
    <name evidence="2" type="ORF">AB0L16_21040</name>
</gene>
<protein>
    <submittedName>
        <fullName evidence="2">ScbA/BarX family gamma-butyrolactone biosynthesis protein</fullName>
    </submittedName>
</protein>
<dbReference type="InterPro" id="IPR047757">
    <property type="entry name" value="AfsA-like"/>
</dbReference>
<dbReference type="Pfam" id="PF03756">
    <property type="entry name" value="AfsA"/>
    <property type="match status" value="2"/>
</dbReference>
<feature type="domain" description="A-factor biosynthesis hotdog" evidence="1">
    <location>
        <begin position="30"/>
        <end position="166"/>
    </location>
</feature>
<accession>A0ABV3K164</accession>
<feature type="domain" description="A-factor biosynthesis hotdog" evidence="1">
    <location>
        <begin position="196"/>
        <end position="312"/>
    </location>
</feature>
<reference evidence="2 3" key="1">
    <citation type="submission" date="2024-06" db="EMBL/GenBank/DDBJ databases">
        <title>The Natural Products Discovery Center: Release of the First 8490 Sequenced Strains for Exploring Actinobacteria Biosynthetic Diversity.</title>
        <authorList>
            <person name="Kalkreuter E."/>
            <person name="Kautsar S.A."/>
            <person name="Yang D."/>
            <person name="Bader C.D."/>
            <person name="Teijaro C.N."/>
            <person name="Fluegel L."/>
            <person name="Davis C.M."/>
            <person name="Simpson J.R."/>
            <person name="Lauterbach L."/>
            <person name="Steele A.D."/>
            <person name="Gui C."/>
            <person name="Meng S."/>
            <person name="Li G."/>
            <person name="Viehrig K."/>
            <person name="Ye F."/>
            <person name="Su P."/>
            <person name="Kiefer A.F."/>
            <person name="Nichols A."/>
            <person name="Cepeda A.J."/>
            <person name="Yan W."/>
            <person name="Fan B."/>
            <person name="Jiang Y."/>
            <person name="Adhikari A."/>
            <person name="Zheng C.-J."/>
            <person name="Schuster L."/>
            <person name="Cowan T.M."/>
            <person name="Smanski M.J."/>
            <person name="Chevrette M.G."/>
            <person name="De Carvalho L.P.S."/>
            <person name="Shen B."/>
        </authorList>
    </citation>
    <scope>NUCLEOTIDE SEQUENCE [LARGE SCALE GENOMIC DNA]</scope>
    <source>
        <strain evidence="2 3">NPDC052347</strain>
    </source>
</reference>
<evidence type="ECO:0000313" key="3">
    <source>
        <dbReference type="Proteomes" id="UP001552594"/>
    </source>
</evidence>
<dbReference type="EMBL" id="JBFAUK010000017">
    <property type="protein sequence ID" value="MEV5508897.1"/>
    <property type="molecule type" value="Genomic_DNA"/>
</dbReference>
<name>A0ABV3K164_STRON</name>
<dbReference type="RefSeq" id="WP_109282159.1">
    <property type="nucleotide sequence ID" value="NZ_JBFAUK010000017.1"/>
</dbReference>
<dbReference type="Proteomes" id="UP001552594">
    <property type="component" value="Unassembled WGS sequence"/>
</dbReference>
<dbReference type="NCBIfam" id="NF041195">
    <property type="entry name" value="ScbA_BarX_GamBu"/>
    <property type="match status" value="1"/>
</dbReference>
<keyword evidence="3" id="KW-1185">Reference proteome</keyword>
<proteinExistence type="predicted"/>